<evidence type="ECO:0000313" key="2">
    <source>
        <dbReference type="Proteomes" id="UP000301309"/>
    </source>
</evidence>
<dbReference type="Pfam" id="PF23802">
    <property type="entry name" value="DUF7178"/>
    <property type="match status" value="1"/>
</dbReference>
<accession>A0A4D4LEB8</accession>
<gene>
    <name evidence="1" type="ORF">SVIO_102650</name>
</gene>
<reference evidence="1 2" key="1">
    <citation type="journal article" date="2020" name="Int. J. Syst. Evol. Microbiol.">
        <title>Reclassification of Streptomyces castelarensis and Streptomyces sporoclivatus as later heterotypic synonyms of Streptomyces antimycoticus.</title>
        <authorList>
            <person name="Komaki H."/>
            <person name="Tamura T."/>
        </authorList>
    </citation>
    <scope>NUCLEOTIDE SEQUENCE [LARGE SCALE GENOMIC DNA]</scope>
    <source>
        <strain evidence="1 2">NBRC 13459</strain>
    </source>
</reference>
<keyword evidence="2" id="KW-1185">Reference proteome</keyword>
<protein>
    <submittedName>
        <fullName evidence="1">Uncharacterized protein</fullName>
    </submittedName>
</protein>
<name>A0A4D4LEB8_STRVO</name>
<dbReference type="Proteomes" id="UP000301309">
    <property type="component" value="Unassembled WGS sequence"/>
</dbReference>
<evidence type="ECO:0000313" key="1">
    <source>
        <dbReference type="EMBL" id="GDY59642.1"/>
    </source>
</evidence>
<sequence length="203" mass="22313">MIPVHPSEEMRDRYVQNIMARWWSASAEQQERGRTWYRTAHDLAAQISGGDARRGAGVIAALSANKSWHQNLRLARQVCGSGVLSGHFSDALAKAAAIMAGADPADVLPMDRKTGHFFQCIADPDDPEAVVIDRHAHDIAVGERYGNRDRGLSCASRYELIADCYREAALQLGELPSTVQAVTWVAHTEHVADTVPRGPRARF</sequence>
<organism evidence="1 2">
    <name type="scientific">Streptomyces violaceusniger</name>
    <dbReference type="NCBI Taxonomy" id="68280"/>
    <lineage>
        <taxon>Bacteria</taxon>
        <taxon>Bacillati</taxon>
        <taxon>Actinomycetota</taxon>
        <taxon>Actinomycetes</taxon>
        <taxon>Kitasatosporales</taxon>
        <taxon>Streptomycetaceae</taxon>
        <taxon>Streptomyces</taxon>
        <taxon>Streptomyces violaceusniger group</taxon>
    </lineage>
</organism>
<dbReference type="AlphaFoldDB" id="A0A4D4LEB8"/>
<dbReference type="InterPro" id="IPR055602">
    <property type="entry name" value="DUF7178"/>
</dbReference>
<comment type="caution">
    <text evidence="1">The sequence shown here is derived from an EMBL/GenBank/DDBJ whole genome shotgun (WGS) entry which is preliminary data.</text>
</comment>
<proteinExistence type="predicted"/>
<dbReference type="EMBL" id="BJHW01000002">
    <property type="protein sequence ID" value="GDY59642.1"/>
    <property type="molecule type" value="Genomic_DNA"/>
</dbReference>